<dbReference type="Proteomes" id="UP000215405">
    <property type="component" value="Unassembled WGS sequence"/>
</dbReference>
<sequence length="183" mass="19648">MTVHVDLLTARELASSRAATVSLLAPVVRFSLRVGADERDALSSALGVPLPTRIGQCSRQGETEILSLGPDEWLVLASESEAAGIIEACAAIYADAPHSLTDISDREVTLLIEGPKAGELMTLGCPRDLDRLPDGEARRTVFDGVSVVLWRDGAERFHIDVWRSFAPHVMSLLTTGCGELALE</sequence>
<dbReference type="EMBL" id="NBYO01000003">
    <property type="protein sequence ID" value="OXS99014.1"/>
    <property type="molecule type" value="Genomic_DNA"/>
</dbReference>
<reference evidence="2" key="1">
    <citation type="journal article" date="2017" name="Int. J. Syst. Evol. Microbiol.">
        <title>Notoacmeibacter marinus gen. nov., sp. nov., isolated from the gut of a limpet and proposal of Notoacmeibacteraceae fam. nov. in the order Rhizobiales of the class Alphaproteobacteria.</title>
        <authorList>
            <person name="Huang Z."/>
            <person name="Guo F."/>
            <person name="Lai Q."/>
        </authorList>
    </citation>
    <scope>NUCLEOTIDE SEQUENCE [LARGE SCALE GENOMIC DNA]</scope>
    <source>
        <strain evidence="2">XMTR2A4</strain>
    </source>
</reference>
<dbReference type="NCBIfam" id="TIGR01375">
    <property type="entry name" value="soxG"/>
    <property type="match status" value="1"/>
</dbReference>
<dbReference type="Pfam" id="PF04268">
    <property type="entry name" value="SoxG"/>
    <property type="match status" value="1"/>
</dbReference>
<gene>
    <name evidence="1" type="ORF">B7H23_12425</name>
</gene>
<dbReference type="InterPro" id="IPR007375">
    <property type="entry name" value="SoxG"/>
</dbReference>
<dbReference type="SUPFAM" id="SSF103025">
    <property type="entry name" value="Folate-binding domain"/>
    <property type="match status" value="1"/>
</dbReference>
<name>A0A231USU1_9HYPH</name>
<dbReference type="GO" id="GO:1901053">
    <property type="term" value="P:sarcosine catabolic process"/>
    <property type="evidence" value="ECO:0007669"/>
    <property type="project" value="InterPro"/>
</dbReference>
<comment type="caution">
    <text evidence="1">The sequence shown here is derived from an EMBL/GenBank/DDBJ whole genome shotgun (WGS) entry which is preliminary data.</text>
</comment>
<dbReference type="InterPro" id="IPR027266">
    <property type="entry name" value="TrmE/GcvT-like"/>
</dbReference>
<dbReference type="GO" id="GO:0008115">
    <property type="term" value="F:sarcosine oxidase activity"/>
    <property type="evidence" value="ECO:0007669"/>
    <property type="project" value="InterPro"/>
</dbReference>
<accession>A0A231USU1</accession>
<protein>
    <submittedName>
        <fullName evidence="1">Sarcosine oxidase subunit gamma</fullName>
    </submittedName>
</protein>
<dbReference type="InterPro" id="IPR006280">
    <property type="entry name" value="SoxG_het"/>
</dbReference>
<keyword evidence="2" id="KW-1185">Reference proteome</keyword>
<dbReference type="Gene3D" id="3.30.1360.120">
    <property type="entry name" value="Probable tRNA modification gtpase trme, domain 1"/>
    <property type="match status" value="1"/>
</dbReference>
<evidence type="ECO:0000313" key="2">
    <source>
        <dbReference type="Proteomes" id="UP000215405"/>
    </source>
</evidence>
<dbReference type="Gene3D" id="3.30.70.1520">
    <property type="entry name" value="Heterotetrameric sarcosine oxidase"/>
    <property type="match status" value="1"/>
</dbReference>
<organism evidence="1 2">
    <name type="scientific">Notoacmeibacter marinus</name>
    <dbReference type="NCBI Taxonomy" id="1876515"/>
    <lineage>
        <taxon>Bacteria</taxon>
        <taxon>Pseudomonadati</taxon>
        <taxon>Pseudomonadota</taxon>
        <taxon>Alphaproteobacteria</taxon>
        <taxon>Hyphomicrobiales</taxon>
        <taxon>Notoacmeibacteraceae</taxon>
        <taxon>Notoacmeibacter</taxon>
    </lineage>
</organism>
<dbReference type="AlphaFoldDB" id="A0A231USU1"/>
<evidence type="ECO:0000313" key="1">
    <source>
        <dbReference type="EMBL" id="OXS99014.1"/>
    </source>
</evidence>
<dbReference type="RefSeq" id="WP_094077806.1">
    <property type="nucleotide sequence ID" value="NZ_NBYO01000003.1"/>
</dbReference>
<proteinExistence type="predicted"/>